<keyword evidence="1" id="KW-0812">Transmembrane</keyword>
<evidence type="ECO:0000256" key="1">
    <source>
        <dbReference type="SAM" id="Phobius"/>
    </source>
</evidence>
<protein>
    <submittedName>
        <fullName evidence="2">Uncharacterized protein</fullName>
    </submittedName>
</protein>
<accession>A0A6A6WFH3</accession>
<reference evidence="2" key="1">
    <citation type="journal article" date="2020" name="Stud. Mycol.">
        <title>101 Dothideomycetes genomes: a test case for predicting lifestyles and emergence of pathogens.</title>
        <authorList>
            <person name="Haridas S."/>
            <person name="Albert R."/>
            <person name="Binder M."/>
            <person name="Bloem J."/>
            <person name="Labutti K."/>
            <person name="Salamov A."/>
            <person name="Andreopoulos B."/>
            <person name="Baker S."/>
            <person name="Barry K."/>
            <person name="Bills G."/>
            <person name="Bluhm B."/>
            <person name="Cannon C."/>
            <person name="Castanera R."/>
            <person name="Culley D."/>
            <person name="Daum C."/>
            <person name="Ezra D."/>
            <person name="Gonzalez J."/>
            <person name="Henrissat B."/>
            <person name="Kuo A."/>
            <person name="Liang C."/>
            <person name="Lipzen A."/>
            <person name="Lutzoni F."/>
            <person name="Magnuson J."/>
            <person name="Mondo S."/>
            <person name="Nolan M."/>
            <person name="Ohm R."/>
            <person name="Pangilinan J."/>
            <person name="Park H.-J."/>
            <person name="Ramirez L."/>
            <person name="Alfaro M."/>
            <person name="Sun H."/>
            <person name="Tritt A."/>
            <person name="Yoshinaga Y."/>
            <person name="Zwiers L.-H."/>
            <person name="Turgeon B."/>
            <person name="Goodwin S."/>
            <person name="Spatafora J."/>
            <person name="Crous P."/>
            <person name="Grigoriev I."/>
        </authorList>
    </citation>
    <scope>NUCLEOTIDE SEQUENCE</scope>
    <source>
        <strain evidence="2">CBS 121739</strain>
    </source>
</reference>
<evidence type="ECO:0000313" key="2">
    <source>
        <dbReference type="EMBL" id="KAF2760794.1"/>
    </source>
</evidence>
<dbReference type="Proteomes" id="UP000799437">
    <property type="component" value="Unassembled WGS sequence"/>
</dbReference>
<keyword evidence="1" id="KW-1133">Transmembrane helix</keyword>
<evidence type="ECO:0000313" key="3">
    <source>
        <dbReference type="Proteomes" id="UP000799437"/>
    </source>
</evidence>
<proteinExistence type="predicted"/>
<organism evidence="2 3">
    <name type="scientific">Pseudovirgaria hyperparasitica</name>
    <dbReference type="NCBI Taxonomy" id="470096"/>
    <lineage>
        <taxon>Eukaryota</taxon>
        <taxon>Fungi</taxon>
        <taxon>Dikarya</taxon>
        <taxon>Ascomycota</taxon>
        <taxon>Pezizomycotina</taxon>
        <taxon>Dothideomycetes</taxon>
        <taxon>Dothideomycetes incertae sedis</taxon>
        <taxon>Acrospermales</taxon>
        <taxon>Acrospermaceae</taxon>
        <taxon>Pseudovirgaria</taxon>
    </lineage>
</organism>
<keyword evidence="1" id="KW-0472">Membrane</keyword>
<dbReference type="AlphaFoldDB" id="A0A6A6WFH3"/>
<dbReference type="GeneID" id="54487580"/>
<keyword evidence="3" id="KW-1185">Reference proteome</keyword>
<sequence length="112" mass="12481">MVCSQACDSSTYQFFGPMLLALGIRVVYMIRKLNNQRDSNSPTQPHSGITWSSIYDTHLPTPSQIHIRSKSNLLLHGPTTRTITGVHLPSLQVMVIKLAALPAFAHLRDNQQ</sequence>
<feature type="transmembrane region" description="Helical" evidence="1">
    <location>
        <begin position="12"/>
        <end position="30"/>
    </location>
</feature>
<name>A0A6A6WFH3_9PEZI</name>
<dbReference type="RefSeq" id="XP_033603245.1">
    <property type="nucleotide sequence ID" value="XM_033746526.1"/>
</dbReference>
<dbReference type="EMBL" id="ML996567">
    <property type="protein sequence ID" value="KAF2760794.1"/>
    <property type="molecule type" value="Genomic_DNA"/>
</dbReference>
<gene>
    <name evidence="2" type="ORF">EJ05DRAFT_497357</name>
</gene>